<gene>
    <name evidence="1" type="ORF">LX92_04346</name>
</gene>
<evidence type="ECO:0000313" key="2">
    <source>
        <dbReference type="Proteomes" id="UP000245667"/>
    </source>
</evidence>
<proteinExistence type="predicted"/>
<dbReference type="AlphaFoldDB" id="A0A316DLP5"/>
<reference evidence="1 2" key="1">
    <citation type="submission" date="2018-05" db="EMBL/GenBank/DDBJ databases">
        <title>Genomic Encyclopedia of Archaeal and Bacterial Type Strains, Phase II (KMG-II): from individual species to whole genera.</title>
        <authorList>
            <person name="Goeker M."/>
        </authorList>
    </citation>
    <scope>NUCLEOTIDE SEQUENCE [LARGE SCALE GENOMIC DNA]</scope>
    <source>
        <strain evidence="1 2">DSM 23514</strain>
    </source>
</reference>
<protein>
    <submittedName>
        <fullName evidence="1">Uncharacterized protein</fullName>
    </submittedName>
</protein>
<organism evidence="1 2">
    <name type="scientific">Maribacter polysiphoniae</name>
    <dbReference type="NCBI Taxonomy" id="429344"/>
    <lineage>
        <taxon>Bacteria</taxon>
        <taxon>Pseudomonadati</taxon>
        <taxon>Bacteroidota</taxon>
        <taxon>Flavobacteriia</taxon>
        <taxon>Flavobacteriales</taxon>
        <taxon>Flavobacteriaceae</taxon>
        <taxon>Maribacter</taxon>
    </lineage>
</organism>
<dbReference type="Proteomes" id="UP000245667">
    <property type="component" value="Unassembled WGS sequence"/>
</dbReference>
<evidence type="ECO:0000313" key="1">
    <source>
        <dbReference type="EMBL" id="PWK18472.1"/>
    </source>
</evidence>
<dbReference type="EMBL" id="QGGQ01000017">
    <property type="protein sequence ID" value="PWK18472.1"/>
    <property type="molecule type" value="Genomic_DNA"/>
</dbReference>
<accession>A0A316DLP5</accession>
<name>A0A316DLP5_9FLAO</name>
<comment type="caution">
    <text evidence="1">The sequence shown here is derived from an EMBL/GenBank/DDBJ whole genome shotgun (WGS) entry which is preliminary data.</text>
</comment>
<sequence>MNISFSITLFCKEFSFLFIYFDEQHFGNIIYSCKLLNYGLLSFKNTIIKHNDFVLN</sequence>